<protein>
    <submittedName>
        <fullName evidence="1">Uncharacterized protein</fullName>
    </submittedName>
</protein>
<gene>
    <name evidence="1" type="ORF">Nepgr_027635</name>
</gene>
<reference evidence="1" key="1">
    <citation type="submission" date="2023-05" db="EMBL/GenBank/DDBJ databases">
        <title>Nepenthes gracilis genome sequencing.</title>
        <authorList>
            <person name="Fukushima K."/>
        </authorList>
    </citation>
    <scope>NUCLEOTIDE SEQUENCE</scope>
    <source>
        <strain evidence="1">SING2019-196</strain>
    </source>
</reference>
<organism evidence="1 2">
    <name type="scientific">Nepenthes gracilis</name>
    <name type="common">Slender pitcher plant</name>
    <dbReference type="NCBI Taxonomy" id="150966"/>
    <lineage>
        <taxon>Eukaryota</taxon>
        <taxon>Viridiplantae</taxon>
        <taxon>Streptophyta</taxon>
        <taxon>Embryophyta</taxon>
        <taxon>Tracheophyta</taxon>
        <taxon>Spermatophyta</taxon>
        <taxon>Magnoliopsida</taxon>
        <taxon>eudicotyledons</taxon>
        <taxon>Gunneridae</taxon>
        <taxon>Pentapetalae</taxon>
        <taxon>Caryophyllales</taxon>
        <taxon>Nepenthaceae</taxon>
        <taxon>Nepenthes</taxon>
    </lineage>
</organism>
<dbReference type="Proteomes" id="UP001279734">
    <property type="component" value="Unassembled WGS sequence"/>
</dbReference>
<dbReference type="EMBL" id="BSYO01000030">
    <property type="protein sequence ID" value="GMH25792.1"/>
    <property type="molecule type" value="Genomic_DNA"/>
</dbReference>
<dbReference type="AlphaFoldDB" id="A0AAD3TAF9"/>
<comment type="caution">
    <text evidence="1">The sequence shown here is derived from an EMBL/GenBank/DDBJ whole genome shotgun (WGS) entry which is preliminary data.</text>
</comment>
<sequence>MFHVMVEMSRLEDGVGRVLDFGGNLLSFPSAIRAIERSHLREGRKVDVPPIDVGLEGVKNWEHTLVGYFLGKKPAFSFVKLRLEESGTSEGLSFVANTARVPLFTDSQTENLSRIGFARFCVDVKVNFQLPNSIALVVGSDPASRNEIFLVIAAEHSRKPTYYKGCNCYGHSNESYLSNRFSALQNHGMEEHRRDLTELDDKGLIWLLSIFVSRMKLWAGKYKGNLDPLEGPGGKGRPTKPYSR</sequence>
<dbReference type="PANTHER" id="PTHR31286:SF165">
    <property type="entry name" value="DUF4283 DOMAIN-CONTAINING PROTEIN"/>
    <property type="match status" value="1"/>
</dbReference>
<evidence type="ECO:0000313" key="2">
    <source>
        <dbReference type="Proteomes" id="UP001279734"/>
    </source>
</evidence>
<dbReference type="PANTHER" id="PTHR31286">
    <property type="entry name" value="GLYCINE-RICH CELL WALL STRUCTURAL PROTEIN 1.8-LIKE"/>
    <property type="match status" value="1"/>
</dbReference>
<keyword evidence="2" id="KW-1185">Reference proteome</keyword>
<accession>A0AAD3TAF9</accession>
<dbReference type="InterPro" id="IPR040256">
    <property type="entry name" value="At4g02000-like"/>
</dbReference>
<name>A0AAD3TAF9_NEPGR</name>
<evidence type="ECO:0000313" key="1">
    <source>
        <dbReference type="EMBL" id="GMH25792.1"/>
    </source>
</evidence>
<proteinExistence type="predicted"/>